<dbReference type="SUPFAM" id="SSF143990">
    <property type="entry name" value="YbiA-like"/>
    <property type="match status" value="1"/>
</dbReference>
<organism evidence="4 5">
    <name type="scientific">Vreelandella nigrificans</name>
    <dbReference type="NCBI Taxonomy" id="2042704"/>
    <lineage>
        <taxon>Bacteria</taxon>
        <taxon>Pseudomonadati</taxon>
        <taxon>Pseudomonadota</taxon>
        <taxon>Gammaproteobacteria</taxon>
        <taxon>Oceanospirillales</taxon>
        <taxon>Halomonadaceae</taxon>
        <taxon>Vreelandella</taxon>
    </lineage>
</organism>
<evidence type="ECO:0000256" key="1">
    <source>
        <dbReference type="ARBA" id="ARBA00000022"/>
    </source>
</evidence>
<proteinExistence type="predicted"/>
<dbReference type="OrthoDB" id="67297at2"/>
<dbReference type="EMBL" id="NWUX01000014">
    <property type="protein sequence ID" value="PCF94932.1"/>
    <property type="molecule type" value="Genomic_DNA"/>
</dbReference>
<dbReference type="InterPro" id="IPR012816">
    <property type="entry name" value="NADAR"/>
</dbReference>
<feature type="domain" description="NADAR" evidence="3">
    <location>
        <begin position="23"/>
        <end position="179"/>
    </location>
</feature>
<dbReference type="InterPro" id="IPR037238">
    <property type="entry name" value="YbiA-like_sf"/>
</dbReference>
<dbReference type="Gene3D" id="1.10.357.40">
    <property type="entry name" value="YbiA-like"/>
    <property type="match status" value="1"/>
</dbReference>
<dbReference type="RefSeq" id="WP_096652843.1">
    <property type="nucleotide sequence ID" value="NZ_NWUX01000014.1"/>
</dbReference>
<evidence type="ECO:0000256" key="2">
    <source>
        <dbReference type="ARBA" id="ARBA00000751"/>
    </source>
</evidence>
<comment type="catalytic activity">
    <reaction evidence="1">
        <text>5-amino-6-(5-phospho-D-ribosylamino)uracil + H2O = 5,6-diaminouracil + D-ribose 5-phosphate</text>
        <dbReference type="Rhea" id="RHEA:55020"/>
        <dbReference type="ChEBI" id="CHEBI:15377"/>
        <dbReference type="ChEBI" id="CHEBI:46252"/>
        <dbReference type="ChEBI" id="CHEBI:58453"/>
        <dbReference type="ChEBI" id="CHEBI:78346"/>
    </reaction>
</comment>
<evidence type="ECO:0000259" key="3">
    <source>
        <dbReference type="Pfam" id="PF08719"/>
    </source>
</evidence>
<dbReference type="Pfam" id="PF08719">
    <property type="entry name" value="NADAR"/>
    <property type="match status" value="1"/>
</dbReference>
<dbReference type="CDD" id="cd15457">
    <property type="entry name" value="NADAR"/>
    <property type="match status" value="1"/>
</dbReference>
<dbReference type="Proteomes" id="UP000218677">
    <property type="component" value="Unassembled WGS sequence"/>
</dbReference>
<sequence length="187" mass="21251">MQIRDRDELSHYVNYGNRVEYLFFWGHQKSGGGIMKSCFSQWYDAPFIEGGITYQTAEHYMMAAKARLFCDDDAVQRAVAASSPGEAKKIGRKVKGFDEQLWDRHRFEIVVKANLLKFDQNLALKDFLVSTGNQVLVEASPVDRIWGIGLAVDDPAAKNPNLWQGLNLLGFALMEVRNQFCSWESHA</sequence>
<evidence type="ECO:0000313" key="4">
    <source>
        <dbReference type="EMBL" id="PCF94932.1"/>
    </source>
</evidence>
<dbReference type="AlphaFoldDB" id="A0A2A4HJ49"/>
<name>A0A2A4HJ49_9GAMM</name>
<reference evidence="5" key="1">
    <citation type="submission" date="2017-09" db="EMBL/GenBank/DDBJ databases">
        <authorList>
            <person name="Cho G.-S."/>
            <person name="Oguntoyinbo F.A."/>
            <person name="Cnockaert M."/>
            <person name="Kabisch J."/>
            <person name="Neve H."/>
            <person name="Bockelmann W."/>
            <person name="Wenning M."/>
            <person name="Franz C.M."/>
            <person name="Vandamme P."/>
        </authorList>
    </citation>
    <scope>NUCLEOTIDE SEQUENCE [LARGE SCALE GENOMIC DNA]</scope>
    <source>
        <strain evidence="5">MBT G8648</strain>
    </source>
</reference>
<gene>
    <name evidence="4" type="ORF">CPA45_15065</name>
</gene>
<protein>
    <recommendedName>
        <fullName evidence="3">NADAR domain-containing protein</fullName>
    </recommendedName>
</protein>
<comment type="caution">
    <text evidence="4">The sequence shown here is derived from an EMBL/GenBank/DDBJ whole genome shotgun (WGS) entry which is preliminary data.</text>
</comment>
<evidence type="ECO:0000313" key="5">
    <source>
        <dbReference type="Proteomes" id="UP000218677"/>
    </source>
</evidence>
<accession>A0A2A4HJ49</accession>
<dbReference type="NCBIfam" id="TIGR02464">
    <property type="entry name" value="ribofla_fusion"/>
    <property type="match status" value="1"/>
</dbReference>
<keyword evidence="5" id="KW-1185">Reference proteome</keyword>
<comment type="catalytic activity">
    <reaction evidence="2">
        <text>2,5-diamino-6-hydroxy-4-(5-phosphoribosylamino)-pyrimidine + H2O = 2,5,6-triamino-4-hydroxypyrimidine + D-ribose 5-phosphate</text>
        <dbReference type="Rhea" id="RHEA:23436"/>
        <dbReference type="ChEBI" id="CHEBI:15377"/>
        <dbReference type="ChEBI" id="CHEBI:58614"/>
        <dbReference type="ChEBI" id="CHEBI:78346"/>
        <dbReference type="ChEBI" id="CHEBI:137796"/>
    </reaction>
</comment>